<name>A0AAQ3MDG8_9PEZI</name>
<dbReference type="Gene3D" id="3.40.50.12780">
    <property type="entry name" value="N-terminal domain of ligase-like"/>
    <property type="match status" value="1"/>
</dbReference>
<dbReference type="PANTHER" id="PTHR43272">
    <property type="entry name" value="LONG-CHAIN-FATTY-ACID--COA LIGASE"/>
    <property type="match status" value="1"/>
</dbReference>
<dbReference type="GO" id="GO:0005783">
    <property type="term" value="C:endoplasmic reticulum"/>
    <property type="evidence" value="ECO:0007669"/>
    <property type="project" value="TreeGrafter"/>
</dbReference>
<dbReference type="Proteomes" id="UP001303373">
    <property type="component" value="Chromosome 11"/>
</dbReference>
<dbReference type="InterPro" id="IPR000873">
    <property type="entry name" value="AMP-dep_synth/lig_dom"/>
</dbReference>
<keyword evidence="1" id="KW-0472">Membrane</keyword>
<feature type="transmembrane region" description="Helical" evidence="1">
    <location>
        <begin position="12"/>
        <end position="39"/>
    </location>
</feature>
<dbReference type="InterPro" id="IPR042099">
    <property type="entry name" value="ANL_N_sf"/>
</dbReference>
<evidence type="ECO:0000313" key="4">
    <source>
        <dbReference type="Proteomes" id="UP001303373"/>
    </source>
</evidence>
<protein>
    <recommendedName>
        <fullName evidence="2">AMP-dependent synthetase/ligase domain-containing protein</fullName>
    </recommendedName>
</protein>
<dbReference type="SUPFAM" id="SSF56801">
    <property type="entry name" value="Acetyl-CoA synthetase-like"/>
    <property type="match status" value="1"/>
</dbReference>
<proteinExistence type="predicted"/>
<keyword evidence="1" id="KW-0812">Transmembrane</keyword>
<accession>A0AAQ3MDG8</accession>
<dbReference type="AlphaFoldDB" id="A0AAQ3MDG8"/>
<evidence type="ECO:0000259" key="2">
    <source>
        <dbReference type="Pfam" id="PF00501"/>
    </source>
</evidence>
<reference evidence="3 4" key="1">
    <citation type="submission" date="2023-11" db="EMBL/GenBank/DDBJ databases">
        <title>An acidophilic fungus is an integral part of prey digestion in a carnivorous sundew plant.</title>
        <authorList>
            <person name="Tsai I.J."/>
        </authorList>
    </citation>
    <scope>NUCLEOTIDE SEQUENCE [LARGE SCALE GENOMIC DNA]</scope>
    <source>
        <strain evidence="3">169a</strain>
    </source>
</reference>
<organism evidence="3 4">
    <name type="scientific">Acrodontium crateriforme</name>
    <dbReference type="NCBI Taxonomy" id="150365"/>
    <lineage>
        <taxon>Eukaryota</taxon>
        <taxon>Fungi</taxon>
        <taxon>Dikarya</taxon>
        <taxon>Ascomycota</taxon>
        <taxon>Pezizomycotina</taxon>
        <taxon>Dothideomycetes</taxon>
        <taxon>Dothideomycetidae</taxon>
        <taxon>Mycosphaerellales</taxon>
        <taxon>Teratosphaeriaceae</taxon>
        <taxon>Acrodontium</taxon>
    </lineage>
</organism>
<keyword evidence="1" id="KW-1133">Transmembrane helix</keyword>
<dbReference type="GO" id="GO:0004467">
    <property type="term" value="F:long-chain fatty acid-CoA ligase activity"/>
    <property type="evidence" value="ECO:0007669"/>
    <property type="project" value="TreeGrafter"/>
</dbReference>
<keyword evidence="4" id="KW-1185">Reference proteome</keyword>
<sequence length="567" mass="60672">MASLVERLDAQLAALLADWTHVTTLLAVAVVTLVVYPIIFPEEPDTHPLLLARQASVAPVRNRGESAVYRTPETPHGYPLTSGLNVKDDGAPRWAAGKNGDLRDVWREVLRGGTTGAGDKEIPKGLIMTVLGKQELIEHEIEDLTKEIAVIGQHLKSIGVNRVAIYLPNSIEYLMTLFACSFYGLTPILLPYNQPHPKVFELLSAVDADAIVCAAGNLPLETLASSCPKLRSLTWVVEKTSRHMDWNGVPDNAADRLTVSVWHNLVEENKSPAVALPSNETGDQPGDVVIVWQPVSADKKPEIITFTQSNIVSAVASLISALPLRQRFNSGDLIVPADTFTHSYVLCQTLAALYVHASIAVTSVAVAGIDIATATSCVSPTVIIVSAETLANRHETETAGISSTIQRVGKYSQDQTLNAGRMPTDNILFKLMAPGSTASGNTPGTLRLILTSERLGAGSPVLTSTMLSDLRLFIKARICYALTCPQVAGAVAQTNVFDYRRVDGRGYAPFGIPLSSVEIKLVSADDSKLDGNSPQGKLVVSGPAVSGKEVKLGVEAKIRDDLTLALV</sequence>
<feature type="domain" description="AMP-dependent synthetase/ligase" evidence="2">
    <location>
        <begin position="143"/>
        <end position="545"/>
    </location>
</feature>
<dbReference type="GO" id="GO:0016020">
    <property type="term" value="C:membrane"/>
    <property type="evidence" value="ECO:0007669"/>
    <property type="project" value="TreeGrafter"/>
</dbReference>
<evidence type="ECO:0000313" key="3">
    <source>
        <dbReference type="EMBL" id="WPH03842.1"/>
    </source>
</evidence>
<evidence type="ECO:0000256" key="1">
    <source>
        <dbReference type="SAM" id="Phobius"/>
    </source>
</evidence>
<dbReference type="EMBL" id="CP138590">
    <property type="protein sequence ID" value="WPH03842.1"/>
    <property type="molecule type" value="Genomic_DNA"/>
</dbReference>
<dbReference type="Pfam" id="PF00501">
    <property type="entry name" value="AMP-binding"/>
    <property type="match status" value="1"/>
</dbReference>
<dbReference type="PANTHER" id="PTHR43272:SF11">
    <property type="entry name" value="AMP-DEPENDENT SYNTHETASE_LIGASE DOMAIN-CONTAINING PROTEIN"/>
    <property type="match status" value="1"/>
</dbReference>
<gene>
    <name evidence="3" type="ORF">R9X50_00672500</name>
</gene>